<dbReference type="InterPro" id="IPR001451">
    <property type="entry name" value="Hexapep"/>
</dbReference>
<evidence type="ECO:0000256" key="1">
    <source>
        <dbReference type="ARBA" id="ARBA00022679"/>
    </source>
</evidence>
<dbReference type="InterPro" id="IPR051159">
    <property type="entry name" value="Hexapeptide_acetyltransf"/>
</dbReference>
<accession>E3J104</accession>
<dbReference type="Proteomes" id="UP000002484">
    <property type="component" value="Chromosome"/>
</dbReference>
<dbReference type="InParanoid" id="E3J104"/>
<proteinExistence type="predicted"/>
<feature type="region of interest" description="Disordered" evidence="3">
    <location>
        <begin position="1"/>
        <end position="27"/>
    </location>
</feature>
<dbReference type="KEGG" id="fri:FraEuI1c_6084"/>
<evidence type="ECO:0000313" key="4">
    <source>
        <dbReference type="EMBL" id="ADP84068.1"/>
    </source>
</evidence>
<dbReference type="InterPro" id="IPR018357">
    <property type="entry name" value="Hexapep_transf_CS"/>
</dbReference>
<dbReference type="STRING" id="298654.FraEuI1c_6084"/>
<protein>
    <submittedName>
        <fullName evidence="4">Putative acetyltransferase</fullName>
    </submittedName>
</protein>
<dbReference type="Pfam" id="PF00132">
    <property type="entry name" value="Hexapep"/>
    <property type="match status" value="1"/>
</dbReference>
<dbReference type="EMBL" id="CP002299">
    <property type="protein sequence ID" value="ADP84068.1"/>
    <property type="molecule type" value="Genomic_DNA"/>
</dbReference>
<gene>
    <name evidence="4" type="ordered locus">FraEuI1c_6084</name>
</gene>
<reference evidence="4 5" key="1">
    <citation type="submission" date="2010-10" db="EMBL/GenBank/DDBJ databases">
        <title>Complete sequence of Frankia sp. EuI1c.</title>
        <authorList>
            <consortium name="US DOE Joint Genome Institute"/>
            <person name="Lucas S."/>
            <person name="Copeland A."/>
            <person name="Lapidus A."/>
            <person name="Cheng J.-F."/>
            <person name="Bruce D."/>
            <person name="Goodwin L."/>
            <person name="Pitluck S."/>
            <person name="Chertkov O."/>
            <person name="Detter J.C."/>
            <person name="Han C."/>
            <person name="Tapia R."/>
            <person name="Land M."/>
            <person name="Hauser L."/>
            <person name="Jeffries C."/>
            <person name="Kyrpides N."/>
            <person name="Ivanova N."/>
            <person name="Mikhailova N."/>
            <person name="Beauchemin N."/>
            <person name="Sen A."/>
            <person name="Sur S.A."/>
            <person name="Gtari M."/>
            <person name="Wall L."/>
            <person name="Tisa L."/>
            <person name="Woyke T."/>
        </authorList>
    </citation>
    <scope>NUCLEOTIDE SEQUENCE [LARGE SCALE GENOMIC DNA]</scope>
    <source>
        <strain evidence="5">DSM 45817 / CECT 9037 / EuI1c</strain>
    </source>
</reference>
<dbReference type="GO" id="GO:0016740">
    <property type="term" value="F:transferase activity"/>
    <property type="evidence" value="ECO:0007669"/>
    <property type="project" value="UniProtKB-KW"/>
</dbReference>
<evidence type="ECO:0000256" key="2">
    <source>
        <dbReference type="ARBA" id="ARBA00022737"/>
    </source>
</evidence>
<dbReference type="PANTHER" id="PTHR23416">
    <property type="entry name" value="SIALIC ACID SYNTHASE-RELATED"/>
    <property type="match status" value="1"/>
</dbReference>
<keyword evidence="5" id="KW-1185">Reference proteome</keyword>
<dbReference type="eggNOG" id="COG0110">
    <property type="taxonomic scope" value="Bacteria"/>
</dbReference>
<dbReference type="InterPro" id="IPR011004">
    <property type="entry name" value="Trimer_LpxA-like_sf"/>
</dbReference>
<organism evidence="4 5">
    <name type="scientific">Pseudofrankia inefficax (strain DSM 45817 / CECT 9037 / DDB 130130 / EuI1c)</name>
    <name type="common">Frankia inefficax</name>
    <dbReference type="NCBI Taxonomy" id="298654"/>
    <lineage>
        <taxon>Bacteria</taxon>
        <taxon>Bacillati</taxon>
        <taxon>Actinomycetota</taxon>
        <taxon>Actinomycetes</taxon>
        <taxon>Frankiales</taxon>
        <taxon>Frankiaceae</taxon>
        <taxon>Pseudofrankia</taxon>
    </lineage>
</organism>
<keyword evidence="1 4" id="KW-0808">Transferase</keyword>
<dbReference type="AlphaFoldDB" id="E3J104"/>
<name>E3J104_PSEI1</name>
<dbReference type="PROSITE" id="PS00101">
    <property type="entry name" value="HEXAPEP_TRANSFERASES"/>
    <property type="match status" value="1"/>
</dbReference>
<sequence length="256" mass="26988">MALPTSRARDGPGGQITGPGEPGPHPGAYCGNVGAFRSDLREYVQHVRSLHAGRETSAVAFVTGLRYPLAYGKPIWTGSRTIIEGHERFEFRADGVLRVGLGSFGLSSKHDTSVVRVHPEGRLRCEGVVSMQRGVRVVVDSGLLQIGHGTNINGFAKILVRDRVSIGEHCTISWNTQLLDNDFHPIVVDGVPQPQSAPIVIEDHVWIGAGAIVLKGVTIGEGAIVAAGAVVTKDVPAKTIVAGSPAKSIGTADAWS</sequence>
<evidence type="ECO:0000256" key="3">
    <source>
        <dbReference type="SAM" id="MobiDB-lite"/>
    </source>
</evidence>
<evidence type="ECO:0000313" key="5">
    <source>
        <dbReference type="Proteomes" id="UP000002484"/>
    </source>
</evidence>
<dbReference type="CDD" id="cd04647">
    <property type="entry name" value="LbH_MAT_like"/>
    <property type="match status" value="1"/>
</dbReference>
<keyword evidence="2" id="KW-0677">Repeat</keyword>
<dbReference type="HOGENOM" id="CLU_1084856_0_0_11"/>
<dbReference type="Gene3D" id="2.160.10.10">
    <property type="entry name" value="Hexapeptide repeat proteins"/>
    <property type="match status" value="1"/>
</dbReference>
<dbReference type="SUPFAM" id="SSF51161">
    <property type="entry name" value="Trimeric LpxA-like enzymes"/>
    <property type="match status" value="1"/>
</dbReference>